<dbReference type="GeneID" id="18809413"/>
<gene>
    <name evidence="12" type="ORF">SERLADRAFT_353880</name>
</gene>
<dbReference type="InterPro" id="IPR034078">
    <property type="entry name" value="NFX1_fam"/>
</dbReference>
<sequence>MRTPPYPDCAICFSGIHPAQPTWSCSPSLILPQGTDSPQQNTPDNGTAQCCWTTFHLKCIRSWAAKSVKDLEDAWRARGETRKGEWRCPGCQFKREAVPTVYKCFCGFTPDPKPPRLATPHSCANSCSRARLCGHPCALQCHPGPCPPCTAIIHQPCYCGKQVQSFRCSRTVASKLGPDSRRDEDRCCGNVCGKKLGCGNHTCAELCHEGDCAPCKITDMAKCYCGKVEQEMGCGEGQEQECFVDGEQGQSWKGRFECTKDCERFFDCGVHKCSKTCHPPSSSPPPCPQSPSLVTHCPCGKHALSKSSANFFPASSKLSRCSCSDPIPTCTSSCTKALSGCNHVCASPCHTGPCPPCTMRIVRPCRCGSTTKDVICSDLRAHVGGDNEILCDRACVALRSCGRHQCNRICCPLAPLAITGKGKAKKRAGREADVLDAMDEGGLHECDLVCGKMLGCGNHPCEHRDHKGPCPPCFMSSFEEAVCHCGRTVVEPPIPCGTRIDCRYPCSRPPPACGHPHTLHSCHEDPSPCPPCPFLTKKQCACGKKTVDNVKCSQKRVSCGQTCGKLLGCGFHHCDKLCHGDDCGPCNIACGKPRKLCLPVHHPCTLTCHAPASCSEMDPCLALITLTCPCGRIRSSVACGRSTSSPAGREARDQLKCSNECHIAKRNARLAEALGIDPEKKERKQEVVYTDNLVAFARTNFKFLTLVENTFSTFIMSEKKTQVLPHMPPERRSFVHNLAMLYRMDTQMVDQEPNRSVQLIRRIDTRIPTPLLSESLTSTLGKLANLRGGSPVVRTPTPHTTSGSSSRTPHAPVGRWTSVISGAGPSVNTNTAASSSSGSVGSAWRKPPPATHVAAAPQSSQAVVSLPVENVDVPESWEDDV</sequence>
<dbReference type="HOGENOM" id="CLU_005714_3_0_1"/>
<name>F8NGM0_SERL9</name>
<dbReference type="SUPFAM" id="SSF82708">
    <property type="entry name" value="R3H domain"/>
    <property type="match status" value="1"/>
</dbReference>
<dbReference type="GO" id="GO:0005634">
    <property type="term" value="C:nucleus"/>
    <property type="evidence" value="ECO:0007669"/>
    <property type="project" value="UniProtKB-SubCell"/>
</dbReference>
<evidence type="ECO:0000256" key="1">
    <source>
        <dbReference type="ARBA" id="ARBA00004123"/>
    </source>
</evidence>
<feature type="domain" description="R3H" evidence="11">
    <location>
        <begin position="697"/>
        <end position="763"/>
    </location>
</feature>
<evidence type="ECO:0000256" key="10">
    <source>
        <dbReference type="SAM" id="MobiDB-lite"/>
    </source>
</evidence>
<keyword evidence="7" id="KW-0805">Transcription regulation</keyword>
<dbReference type="PROSITE" id="PS51061">
    <property type="entry name" value="R3H"/>
    <property type="match status" value="1"/>
</dbReference>
<evidence type="ECO:0000256" key="8">
    <source>
        <dbReference type="ARBA" id="ARBA00023163"/>
    </source>
</evidence>
<dbReference type="PANTHER" id="PTHR12360">
    <property type="entry name" value="NUCLEAR TRANSCRIPTION FACTOR, X-BOX BINDING 1 NFX1"/>
    <property type="match status" value="1"/>
</dbReference>
<evidence type="ECO:0000256" key="2">
    <source>
        <dbReference type="ARBA" id="ARBA00007269"/>
    </source>
</evidence>
<dbReference type="Gene3D" id="3.30.1370.50">
    <property type="entry name" value="R3H-like domain"/>
    <property type="match status" value="1"/>
</dbReference>
<keyword evidence="9" id="KW-0539">Nucleus</keyword>
<dbReference type="SMART" id="SM00438">
    <property type="entry name" value="ZnF_NFX"/>
    <property type="match status" value="9"/>
</dbReference>
<dbReference type="EMBL" id="GL945429">
    <property type="protein sequence ID" value="EGO29102.1"/>
    <property type="molecule type" value="Genomic_DNA"/>
</dbReference>
<evidence type="ECO:0000256" key="5">
    <source>
        <dbReference type="ARBA" id="ARBA00022771"/>
    </source>
</evidence>
<accession>F8NGM0</accession>
<dbReference type="GO" id="GO:0000977">
    <property type="term" value="F:RNA polymerase II transcription regulatory region sequence-specific DNA binding"/>
    <property type="evidence" value="ECO:0007669"/>
    <property type="project" value="TreeGrafter"/>
</dbReference>
<dbReference type="InterPro" id="IPR000967">
    <property type="entry name" value="Znf_NFX1"/>
</dbReference>
<evidence type="ECO:0000256" key="7">
    <source>
        <dbReference type="ARBA" id="ARBA00023015"/>
    </source>
</evidence>
<protein>
    <recommendedName>
        <fullName evidence="11">R3H domain-containing protein</fullName>
    </recommendedName>
</protein>
<dbReference type="KEGG" id="sla:SERLADRAFT_353880"/>
<dbReference type="GO" id="GO:0000981">
    <property type="term" value="F:DNA-binding transcription factor activity, RNA polymerase II-specific"/>
    <property type="evidence" value="ECO:0007669"/>
    <property type="project" value="TreeGrafter"/>
</dbReference>
<dbReference type="InterPro" id="IPR001374">
    <property type="entry name" value="R3H_dom"/>
</dbReference>
<dbReference type="Proteomes" id="UP000008064">
    <property type="component" value="Unassembled WGS sequence"/>
</dbReference>
<dbReference type="SMART" id="SM00393">
    <property type="entry name" value="R3H"/>
    <property type="match status" value="1"/>
</dbReference>
<keyword evidence="8" id="KW-0804">Transcription</keyword>
<evidence type="ECO:0000256" key="9">
    <source>
        <dbReference type="ARBA" id="ARBA00023242"/>
    </source>
</evidence>
<keyword evidence="6" id="KW-0862">Zinc</keyword>
<dbReference type="InterPro" id="IPR036867">
    <property type="entry name" value="R3H_dom_sf"/>
</dbReference>
<evidence type="ECO:0000259" key="11">
    <source>
        <dbReference type="PROSITE" id="PS51061"/>
    </source>
</evidence>
<dbReference type="OrthoDB" id="6512771at2759"/>
<comment type="subcellular location">
    <subcellularLocation>
        <location evidence="1">Nucleus</location>
    </subcellularLocation>
</comment>
<dbReference type="RefSeq" id="XP_007313344.1">
    <property type="nucleotide sequence ID" value="XM_007313282.1"/>
</dbReference>
<evidence type="ECO:0000313" key="12">
    <source>
        <dbReference type="EMBL" id="EGO29102.1"/>
    </source>
</evidence>
<organism>
    <name type="scientific">Serpula lacrymans var. lacrymans (strain S7.9)</name>
    <name type="common">Dry rot fungus</name>
    <dbReference type="NCBI Taxonomy" id="578457"/>
    <lineage>
        <taxon>Eukaryota</taxon>
        <taxon>Fungi</taxon>
        <taxon>Dikarya</taxon>
        <taxon>Basidiomycota</taxon>
        <taxon>Agaricomycotina</taxon>
        <taxon>Agaricomycetes</taxon>
        <taxon>Agaricomycetidae</taxon>
        <taxon>Boletales</taxon>
        <taxon>Coniophorineae</taxon>
        <taxon>Serpulaceae</taxon>
        <taxon>Serpula</taxon>
    </lineage>
</organism>
<dbReference type="PANTHER" id="PTHR12360:SF12">
    <property type="entry name" value="TRANSCRIPTIONAL REPRESSOR NF-X1"/>
    <property type="match status" value="1"/>
</dbReference>
<keyword evidence="3" id="KW-0479">Metal-binding</keyword>
<reference evidence="12" key="1">
    <citation type="submission" date="2011-04" db="EMBL/GenBank/DDBJ databases">
        <title>Evolution of plant cell wall degrading machinery underlies the functional diversity of forest fungi.</title>
        <authorList>
            <consortium name="US DOE Joint Genome Institute (JGI-PGF)"/>
            <person name="Eastwood D.C."/>
            <person name="Floudas D."/>
            <person name="Binder M."/>
            <person name="Majcherczyk A."/>
            <person name="Schneider P."/>
            <person name="Aerts A."/>
            <person name="Asiegbu F.O."/>
            <person name="Baker S.E."/>
            <person name="Barry K."/>
            <person name="Bendiksby M."/>
            <person name="Blumentritt M."/>
            <person name="Coutinho P.M."/>
            <person name="Cullen D."/>
            <person name="Cullen D."/>
            <person name="Gathman A."/>
            <person name="Goodell B."/>
            <person name="Henrissat B."/>
            <person name="Ihrmark K."/>
            <person name="Kauserud H."/>
            <person name="Kohler A."/>
            <person name="LaButti K."/>
            <person name="Lapidus A."/>
            <person name="Lavin J.L."/>
            <person name="Lee Y.-H."/>
            <person name="Lindquist E."/>
            <person name="Lilly W."/>
            <person name="Lucas S."/>
            <person name="Morin E."/>
            <person name="Murat C."/>
            <person name="Oguiza J.A."/>
            <person name="Park J."/>
            <person name="Pisabarro A.G."/>
            <person name="Riley R."/>
            <person name="Rosling A."/>
            <person name="Salamov A."/>
            <person name="Schmidt O."/>
            <person name="Schmutz J."/>
            <person name="Skrede I."/>
            <person name="Stenlid J."/>
            <person name="Wiebenga A."/>
            <person name="Xie X."/>
            <person name="Kues U."/>
            <person name="Hibbett D.S."/>
            <person name="Hoffmeister D."/>
            <person name="Hogberg N."/>
            <person name="Martin F."/>
            <person name="Grigoriev I.V."/>
            <person name="Watkinson S.C."/>
        </authorList>
    </citation>
    <scope>NUCLEOTIDE SEQUENCE</scope>
    <source>
        <strain evidence="12">S7.9</strain>
    </source>
</reference>
<dbReference type="CDD" id="cd06008">
    <property type="entry name" value="NF-X1-zinc-finger"/>
    <property type="match status" value="5"/>
</dbReference>
<dbReference type="AlphaFoldDB" id="F8NGM0"/>
<dbReference type="Pfam" id="PF01424">
    <property type="entry name" value="R3H"/>
    <property type="match status" value="1"/>
</dbReference>
<evidence type="ECO:0000256" key="3">
    <source>
        <dbReference type="ARBA" id="ARBA00022723"/>
    </source>
</evidence>
<keyword evidence="4" id="KW-0677">Repeat</keyword>
<feature type="region of interest" description="Disordered" evidence="10">
    <location>
        <begin position="785"/>
        <end position="861"/>
    </location>
</feature>
<feature type="compositionally biased region" description="Low complexity" evidence="10">
    <location>
        <begin position="794"/>
        <end position="810"/>
    </location>
</feature>
<dbReference type="GO" id="GO:0000122">
    <property type="term" value="P:negative regulation of transcription by RNA polymerase II"/>
    <property type="evidence" value="ECO:0007669"/>
    <property type="project" value="TreeGrafter"/>
</dbReference>
<dbReference type="GO" id="GO:0008270">
    <property type="term" value="F:zinc ion binding"/>
    <property type="evidence" value="ECO:0007669"/>
    <property type="project" value="UniProtKB-KW"/>
</dbReference>
<keyword evidence="5" id="KW-0863">Zinc-finger</keyword>
<dbReference type="Pfam" id="PF01422">
    <property type="entry name" value="zf-NF-X1"/>
    <property type="match status" value="7"/>
</dbReference>
<evidence type="ECO:0000256" key="6">
    <source>
        <dbReference type="ARBA" id="ARBA00022833"/>
    </source>
</evidence>
<evidence type="ECO:0000256" key="4">
    <source>
        <dbReference type="ARBA" id="ARBA00022737"/>
    </source>
</evidence>
<comment type="similarity">
    <text evidence="2">Belongs to the NFX1 family.</text>
</comment>
<proteinExistence type="inferred from homology"/>
<feature type="compositionally biased region" description="Low complexity" evidence="10">
    <location>
        <begin position="826"/>
        <end position="842"/>
    </location>
</feature>